<dbReference type="Proteomes" id="UP000478008">
    <property type="component" value="Unassembled WGS sequence"/>
</dbReference>
<dbReference type="Pfam" id="PF02823">
    <property type="entry name" value="ATP-synt_DE_N"/>
    <property type="match status" value="1"/>
</dbReference>
<dbReference type="HAMAP" id="MF_00530">
    <property type="entry name" value="ATP_synth_epsil_bac"/>
    <property type="match status" value="1"/>
</dbReference>
<keyword evidence="12" id="KW-0066">ATP synthesis</keyword>
<comment type="subcellular location">
    <subcellularLocation>
        <location evidence="1">Mitochondrion inner membrane</location>
    </subcellularLocation>
</comment>
<evidence type="ECO:0000256" key="13">
    <source>
        <dbReference type="ARBA" id="ARBA00031669"/>
    </source>
</evidence>
<keyword evidence="11" id="KW-0139">CF(1)</keyword>
<evidence type="ECO:0000313" key="16">
    <source>
        <dbReference type="EMBL" id="VUG16564.1"/>
    </source>
</evidence>
<dbReference type="InterPro" id="IPR020546">
    <property type="entry name" value="ATP_synth_F1_dsu/esu_N"/>
</dbReference>
<keyword evidence="6" id="KW-0999">Mitochondrion inner membrane</keyword>
<dbReference type="FunFam" id="2.60.15.10:FF:000003">
    <property type="entry name" value="ATP synthase subunit delta, mitochondrial"/>
    <property type="match status" value="1"/>
</dbReference>
<dbReference type="InterPro" id="IPR048938">
    <property type="entry name" value="ATPD_C_fung"/>
</dbReference>
<evidence type="ECO:0000313" key="17">
    <source>
        <dbReference type="Proteomes" id="UP000478008"/>
    </source>
</evidence>
<accession>A0A7D9GZX8</accession>
<dbReference type="GO" id="GO:0005743">
    <property type="term" value="C:mitochondrial inner membrane"/>
    <property type="evidence" value="ECO:0007669"/>
    <property type="project" value="UniProtKB-SubCell"/>
</dbReference>
<dbReference type="CDD" id="cd12152">
    <property type="entry name" value="F1-ATPase_delta"/>
    <property type="match status" value="1"/>
</dbReference>
<dbReference type="PANTHER" id="PTHR13822:SF7">
    <property type="entry name" value="ATP SYNTHASE SUBUNIT DELTA, MITOCHONDRIAL"/>
    <property type="match status" value="1"/>
</dbReference>
<evidence type="ECO:0000256" key="6">
    <source>
        <dbReference type="ARBA" id="ARBA00022792"/>
    </source>
</evidence>
<evidence type="ECO:0000256" key="2">
    <source>
        <dbReference type="ARBA" id="ARBA00005712"/>
    </source>
</evidence>
<dbReference type="AlphaFoldDB" id="A0A7D9GZX8"/>
<evidence type="ECO:0000259" key="15">
    <source>
        <dbReference type="Pfam" id="PF21334"/>
    </source>
</evidence>
<evidence type="ECO:0000256" key="11">
    <source>
        <dbReference type="ARBA" id="ARBA00023196"/>
    </source>
</evidence>
<feature type="domain" description="F1F0-ATP synthase subunit delta C-terminal" evidence="15">
    <location>
        <begin position="123"/>
        <end position="162"/>
    </location>
</feature>
<dbReference type="EMBL" id="CABFWN010000001">
    <property type="protein sequence ID" value="VUG16564.1"/>
    <property type="molecule type" value="Genomic_DNA"/>
</dbReference>
<keyword evidence="17" id="KW-1185">Reference proteome</keyword>
<evidence type="ECO:0000256" key="8">
    <source>
        <dbReference type="ARBA" id="ARBA00023065"/>
    </source>
</evidence>
<organism evidence="16 17">
    <name type="scientific">Dekkera bruxellensis</name>
    <name type="common">Brettanomyces custersii</name>
    <dbReference type="NCBI Taxonomy" id="5007"/>
    <lineage>
        <taxon>Eukaryota</taxon>
        <taxon>Fungi</taxon>
        <taxon>Dikarya</taxon>
        <taxon>Ascomycota</taxon>
        <taxon>Saccharomycotina</taxon>
        <taxon>Pichiomycetes</taxon>
        <taxon>Pichiales</taxon>
        <taxon>Pichiaceae</taxon>
        <taxon>Brettanomyces</taxon>
    </lineage>
</organism>
<name>A0A7D9GZX8_DEKBR</name>
<evidence type="ECO:0000256" key="12">
    <source>
        <dbReference type="ARBA" id="ARBA00023310"/>
    </source>
</evidence>
<keyword evidence="9" id="KW-0496">Mitochondrion</keyword>
<comment type="similarity">
    <text evidence="2">Belongs to the ATPase epsilon chain family.</text>
</comment>
<gene>
    <name evidence="16" type="primary">ATP16</name>
    <name evidence="16" type="ORF">DEBR0S1_19944G</name>
</gene>
<keyword evidence="8" id="KW-0406">Ion transport</keyword>
<proteinExistence type="inferred from homology"/>
<evidence type="ECO:0000259" key="14">
    <source>
        <dbReference type="Pfam" id="PF02823"/>
    </source>
</evidence>
<evidence type="ECO:0000256" key="3">
    <source>
        <dbReference type="ARBA" id="ARBA00016960"/>
    </source>
</evidence>
<dbReference type="InterPro" id="IPR036771">
    <property type="entry name" value="ATPsynth_dsu/esu_N"/>
</dbReference>
<evidence type="ECO:0000256" key="10">
    <source>
        <dbReference type="ARBA" id="ARBA00023136"/>
    </source>
</evidence>
<dbReference type="Gene3D" id="6.10.140.880">
    <property type="match status" value="1"/>
</dbReference>
<dbReference type="GO" id="GO:0046933">
    <property type="term" value="F:proton-transporting ATP synthase activity, rotational mechanism"/>
    <property type="evidence" value="ECO:0007669"/>
    <property type="project" value="InterPro"/>
</dbReference>
<reference evidence="16 17" key="1">
    <citation type="submission" date="2019-07" db="EMBL/GenBank/DDBJ databases">
        <authorList>
            <person name="Friedrich A."/>
            <person name="Schacherer J."/>
        </authorList>
    </citation>
    <scope>NUCLEOTIDE SEQUENCE [LARGE SCALE GENOMIC DNA]</scope>
</reference>
<dbReference type="PANTHER" id="PTHR13822">
    <property type="entry name" value="ATP SYNTHASE DELTA/EPSILON CHAIN"/>
    <property type="match status" value="1"/>
</dbReference>
<protein>
    <recommendedName>
        <fullName evidence="3">ATP synthase subunit delta, mitochondrial</fullName>
    </recommendedName>
    <alternativeName>
        <fullName evidence="13">F-ATPase delta subunit</fullName>
    </alternativeName>
</protein>
<keyword evidence="4" id="KW-0813">Transport</keyword>
<dbReference type="SUPFAM" id="SSF51344">
    <property type="entry name" value="Epsilon subunit of F1F0-ATP synthase N-terminal domain"/>
    <property type="match status" value="1"/>
</dbReference>
<evidence type="ECO:0000256" key="7">
    <source>
        <dbReference type="ARBA" id="ARBA00022946"/>
    </source>
</evidence>
<evidence type="ECO:0000256" key="5">
    <source>
        <dbReference type="ARBA" id="ARBA00022781"/>
    </source>
</evidence>
<evidence type="ECO:0000256" key="1">
    <source>
        <dbReference type="ARBA" id="ARBA00004273"/>
    </source>
</evidence>
<dbReference type="NCBIfam" id="TIGR01216">
    <property type="entry name" value="ATP_synt_epsi"/>
    <property type="match status" value="1"/>
</dbReference>
<feature type="domain" description="ATP synthase F1 complex delta/epsilon subunit N-terminal" evidence="14">
    <location>
        <begin position="36"/>
        <end position="108"/>
    </location>
</feature>
<dbReference type="Pfam" id="PF21334">
    <property type="entry name" value="ATPD_C_fung"/>
    <property type="match status" value="1"/>
</dbReference>
<dbReference type="GO" id="GO:0045259">
    <property type="term" value="C:proton-transporting ATP synthase complex"/>
    <property type="evidence" value="ECO:0007669"/>
    <property type="project" value="UniProtKB-KW"/>
</dbReference>
<keyword evidence="10" id="KW-0472">Membrane</keyword>
<sequence length="166" mass="17717">MFRHTIRAASKVNRLVGFRTYAEAAAPKATAASNKLRLSIALPHQTVLKDKDVFQVNIPAATGDMGILANHVPVIEQLRPGIVEIFDSPSHSDKFFISGGFASVMPNSKMDILSVEAAALKDFDSAAVKSQLADAKKNLDSTNENVAAEASIEVEVLEALNAALSK</sequence>
<dbReference type="InterPro" id="IPR001469">
    <property type="entry name" value="ATP_synth_F1_dsu/esu"/>
</dbReference>
<keyword evidence="5" id="KW-0375">Hydrogen ion transport</keyword>
<keyword evidence="7" id="KW-0809">Transit peptide</keyword>
<evidence type="ECO:0000256" key="9">
    <source>
        <dbReference type="ARBA" id="ARBA00023128"/>
    </source>
</evidence>
<dbReference type="Gene3D" id="2.60.15.10">
    <property type="entry name" value="F0F1 ATP synthase delta/epsilon subunit, N-terminal"/>
    <property type="match status" value="1"/>
</dbReference>
<evidence type="ECO:0000256" key="4">
    <source>
        <dbReference type="ARBA" id="ARBA00022448"/>
    </source>
</evidence>